<sequence>CTVHLGKRLLGKTSILFDSSDEKGELFRWLKDDETATFNFTKGDIDTMFESSSEEEDESDLEEFDSDSGSNSVASPTSSVSTTSTTSTSPSSTDSQSTSDSSKRQHRDIIINCYHSESAHKKKTKYLGCVIIPLDDVLKLPLGKPLVQIYELRPNRKNKRTHIQGQLTISTQASTMSEALSKLLQNESDTGASNSLAILQQSKERRSKNAKVSKKIDHALEDHWNNLEGMAAERVDKQLEIEGKVPISKPKEKEMSYIQKVMTGAIFQPALHDPDTSPKKKKKAKFDLKKDTPADRKIAREIQMGTDLHPMNMGIEERAEAEAIAKHKSSKMKSWKKFHQDDPDKCEAYPLFDKLFHGGETMKEFGTAVSLYFSLLRWFQTILLVLILISAYLTYQTLQAYSDENFTSESRRSFFVSLSSISFRDSPDGTPETYHWALCAQVVCSMVGVMAARVFTKHSVAEIEDGIISSADFAVEITNLPKKPLTGDPDLHLDESPTRKGRGRSNSQGKGKKKKKKNARSKDKSDSKELSAQDIADHFSHFGKVIHVALAFNVKKFWALMDDRDIIKRKLEELHQQRAMVKNSSSSASAKQRKIKYFEKKLENMYKELSITNKKIRRMDLGPKFKPTDDDTEPLPTGCCTFDKITHHQFKTTGHAFVMFQFTKDAAFCINQLNKRPKHIYGINYTRAGNNLKSFMKDGQQRASDWVQKIQVKRPSEPRDVLWKNLEYSVREIRLRAFFLWAALLPLMFISFAITCIISMVKLDLYRQCRDVEVDTTKAMFPGIDEFVRSYIFSGTVPSWFCGDGYIYLLTVVSSVMIAVTNVLLSKAVQVLTIRLERSHCKSRVLGKIVFRMALAQYFNSCVSLLITYNNYSTWEQRGDLIDSAVSFMFVTAFQPAVAVFVKRHFYPIVKSFGRRKAITTRALNDSYLPPNFELERKYAHLICIFMNAQFFVALVPGVVLIAFFGLTVAFWCDKVQLLRICNSKSLVYLSESGAMNAISLCAFMTVLTSVAGFLITGVLATVQSGQTFESALEWQAGKPYAIIIWVVVVLYVTLPIYRDAIVRKMIKNSRKLKEELLFAQEGAKKRFGQKYLCCGGNKEAVKEATKEAEEDKNEDEDEEDGKQGGRGRGRGGGDDDDDNNGRRRGRRRDKNLRTLRGGKFSHKEKQIGDTNGDFFTDERIVNVVKHFQAPTPSCMMPYQKIPNAVLHNHAVDAMVILDGSGNGELHADDFKEALENLGVYLKPHQAEAVVQLYDTDGDGFVSTEEFMDAASIYKDDNGQVDFFAFANGIVKELEEEFGPIDTSDSSSSSEMEDDEYEFSDVDSVTDENGRHTPSHRRRSTTRRRCSSIETPPIPTDDVAKLEHLISKRMKVQHFEKTGQELSWEDYEGTGIPRPKHIVHNFAGMSRRERAHYAYKHTPTKRSPGKSPIKFSPS</sequence>
<feature type="transmembrane region" description="Helical" evidence="3">
    <location>
        <begin position="738"/>
        <end position="761"/>
    </location>
</feature>
<dbReference type="SMART" id="SM00054">
    <property type="entry name" value="EFh"/>
    <property type="match status" value="2"/>
</dbReference>
<dbReference type="Proteomes" id="UP001165082">
    <property type="component" value="Unassembled WGS sequence"/>
</dbReference>
<feature type="region of interest" description="Disordered" evidence="2">
    <location>
        <begin position="1297"/>
        <end position="1355"/>
    </location>
</feature>
<feature type="compositionally biased region" description="Low complexity" evidence="2">
    <location>
        <begin position="67"/>
        <end position="100"/>
    </location>
</feature>
<feature type="compositionally biased region" description="Basic residues" evidence="2">
    <location>
        <begin position="1333"/>
        <end position="1346"/>
    </location>
</feature>
<dbReference type="OrthoDB" id="26525at2759"/>
<dbReference type="EMBL" id="BRXZ01008361">
    <property type="protein sequence ID" value="GMI25218.1"/>
    <property type="molecule type" value="Genomic_DNA"/>
</dbReference>
<name>A0A9W7FX70_9STRA</name>
<proteinExistence type="predicted"/>
<dbReference type="PANTHER" id="PTHR13018">
    <property type="entry name" value="PROBABLE MEMBRANE PROTEIN DUF221-RELATED"/>
    <property type="match status" value="1"/>
</dbReference>
<evidence type="ECO:0000256" key="2">
    <source>
        <dbReference type="SAM" id="MobiDB-lite"/>
    </source>
</evidence>
<dbReference type="InterPro" id="IPR018247">
    <property type="entry name" value="EF_Hand_1_Ca_BS"/>
</dbReference>
<feature type="non-terminal residue" evidence="5">
    <location>
        <position position="1"/>
    </location>
</feature>
<dbReference type="InterPro" id="IPR011992">
    <property type="entry name" value="EF-hand-dom_pair"/>
</dbReference>
<feature type="transmembrane region" description="Helical" evidence="3">
    <location>
        <begin position="806"/>
        <end position="829"/>
    </location>
</feature>
<keyword evidence="3" id="KW-0472">Membrane</keyword>
<keyword evidence="3" id="KW-0812">Transmembrane</keyword>
<dbReference type="Pfam" id="PF13499">
    <property type="entry name" value="EF-hand_7"/>
    <property type="match status" value="1"/>
</dbReference>
<feature type="compositionally biased region" description="Acidic residues" evidence="2">
    <location>
        <begin position="1111"/>
        <end position="1121"/>
    </location>
</feature>
<organism evidence="5 6">
    <name type="scientific">Triparma retinervis</name>
    <dbReference type="NCBI Taxonomy" id="2557542"/>
    <lineage>
        <taxon>Eukaryota</taxon>
        <taxon>Sar</taxon>
        <taxon>Stramenopiles</taxon>
        <taxon>Ochrophyta</taxon>
        <taxon>Bolidophyceae</taxon>
        <taxon>Parmales</taxon>
        <taxon>Triparmaceae</taxon>
        <taxon>Triparma</taxon>
    </lineage>
</organism>
<evidence type="ECO:0000259" key="4">
    <source>
        <dbReference type="PROSITE" id="PS50222"/>
    </source>
</evidence>
<feature type="compositionally biased region" description="Acidic residues" evidence="2">
    <location>
        <begin position="1311"/>
        <end position="1326"/>
    </location>
</feature>
<keyword evidence="6" id="KW-1185">Reference proteome</keyword>
<dbReference type="InterPro" id="IPR002048">
    <property type="entry name" value="EF_hand_dom"/>
</dbReference>
<feature type="compositionally biased region" description="Basic residues" evidence="2">
    <location>
        <begin position="1413"/>
        <end position="1424"/>
    </location>
</feature>
<dbReference type="InterPro" id="IPR045122">
    <property type="entry name" value="Csc1-like"/>
</dbReference>
<protein>
    <recommendedName>
        <fullName evidence="4">EF-hand domain-containing protein</fullName>
    </recommendedName>
</protein>
<feature type="transmembrane region" description="Helical" evidence="3">
    <location>
        <begin position="849"/>
        <end position="869"/>
    </location>
</feature>
<feature type="transmembrane region" description="Helical" evidence="3">
    <location>
        <begin position="1041"/>
        <end position="1058"/>
    </location>
</feature>
<dbReference type="PROSITE" id="PS00018">
    <property type="entry name" value="EF_HAND_1"/>
    <property type="match status" value="1"/>
</dbReference>
<feature type="non-terminal residue" evidence="5">
    <location>
        <position position="1434"/>
    </location>
</feature>
<feature type="compositionally biased region" description="Acidic residues" evidence="2">
    <location>
        <begin position="52"/>
        <end position="66"/>
    </location>
</feature>
<feature type="transmembrane region" description="Helical" evidence="3">
    <location>
        <begin position="371"/>
        <end position="395"/>
    </location>
</feature>
<accession>A0A9W7FX70</accession>
<feature type="compositionally biased region" description="Basic and acidic residues" evidence="2">
    <location>
        <begin position="489"/>
        <end position="498"/>
    </location>
</feature>
<evidence type="ECO:0000313" key="6">
    <source>
        <dbReference type="Proteomes" id="UP001165082"/>
    </source>
</evidence>
<dbReference type="PROSITE" id="PS50222">
    <property type="entry name" value="EF_HAND_2"/>
    <property type="match status" value="1"/>
</dbReference>
<feature type="transmembrane region" description="Helical" evidence="3">
    <location>
        <begin position="940"/>
        <end position="973"/>
    </location>
</feature>
<dbReference type="GO" id="GO:0005886">
    <property type="term" value="C:plasma membrane"/>
    <property type="evidence" value="ECO:0007669"/>
    <property type="project" value="TreeGrafter"/>
</dbReference>
<dbReference type="Gene3D" id="1.10.238.10">
    <property type="entry name" value="EF-hand"/>
    <property type="match status" value="1"/>
</dbReference>
<gene>
    <name evidence="5" type="ORF">TrRE_jg2015</name>
</gene>
<feature type="transmembrane region" description="Helical" evidence="3">
    <location>
        <begin position="994"/>
        <end position="1021"/>
    </location>
</feature>
<comment type="caution">
    <text evidence="5">The sequence shown here is derived from an EMBL/GenBank/DDBJ whole genome shotgun (WGS) entry which is preliminary data.</text>
</comment>
<evidence type="ECO:0000256" key="1">
    <source>
        <dbReference type="ARBA" id="ARBA00022837"/>
    </source>
</evidence>
<feature type="region of interest" description="Disordered" evidence="2">
    <location>
        <begin position="1105"/>
        <end position="1172"/>
    </location>
</feature>
<dbReference type="GO" id="GO:0005227">
    <property type="term" value="F:calcium-activated cation channel activity"/>
    <property type="evidence" value="ECO:0007669"/>
    <property type="project" value="InterPro"/>
</dbReference>
<feature type="region of interest" description="Disordered" evidence="2">
    <location>
        <begin position="485"/>
        <end position="530"/>
    </location>
</feature>
<feature type="domain" description="EF-hand" evidence="4">
    <location>
        <begin position="1242"/>
        <end position="1277"/>
    </location>
</feature>
<feature type="region of interest" description="Disordered" evidence="2">
    <location>
        <begin position="1413"/>
        <end position="1434"/>
    </location>
</feature>
<dbReference type="SUPFAM" id="SSF47473">
    <property type="entry name" value="EF-hand"/>
    <property type="match status" value="1"/>
</dbReference>
<evidence type="ECO:0000256" key="3">
    <source>
        <dbReference type="SAM" id="Phobius"/>
    </source>
</evidence>
<feature type="region of interest" description="Disordered" evidence="2">
    <location>
        <begin position="269"/>
        <end position="290"/>
    </location>
</feature>
<keyword evidence="1" id="KW-0106">Calcium</keyword>
<feature type="compositionally biased region" description="Basic residues" evidence="2">
    <location>
        <begin position="510"/>
        <end position="519"/>
    </location>
</feature>
<keyword evidence="3" id="KW-1133">Transmembrane helix</keyword>
<dbReference type="GO" id="GO:0005509">
    <property type="term" value="F:calcium ion binding"/>
    <property type="evidence" value="ECO:0007669"/>
    <property type="project" value="InterPro"/>
</dbReference>
<reference evidence="5" key="1">
    <citation type="submission" date="2022-07" db="EMBL/GenBank/DDBJ databases">
        <title>Genome analysis of Parmales, a sister group of diatoms, reveals the evolutionary specialization of diatoms from phago-mixotrophs to photoautotrophs.</title>
        <authorList>
            <person name="Ban H."/>
            <person name="Sato S."/>
            <person name="Yoshikawa S."/>
            <person name="Kazumasa Y."/>
            <person name="Nakamura Y."/>
            <person name="Ichinomiya M."/>
            <person name="Saitoh K."/>
            <person name="Sato N."/>
            <person name="Blanc-Mathieu R."/>
            <person name="Endo H."/>
            <person name="Kuwata A."/>
            <person name="Ogata H."/>
        </authorList>
    </citation>
    <scope>NUCLEOTIDE SEQUENCE</scope>
</reference>
<feature type="region of interest" description="Disordered" evidence="2">
    <location>
        <begin position="49"/>
        <end position="105"/>
    </location>
</feature>
<dbReference type="CDD" id="cd00051">
    <property type="entry name" value="EFh"/>
    <property type="match status" value="1"/>
</dbReference>
<evidence type="ECO:0000313" key="5">
    <source>
        <dbReference type="EMBL" id="GMI25218.1"/>
    </source>
</evidence>
<feature type="compositionally biased region" description="Basic and acidic residues" evidence="2">
    <location>
        <begin position="520"/>
        <end position="530"/>
    </location>
</feature>
<dbReference type="PANTHER" id="PTHR13018:SF5">
    <property type="entry name" value="RE44586P"/>
    <property type="match status" value="1"/>
</dbReference>